<name>A0A1I1S9D4_9BURK</name>
<keyword evidence="2" id="KW-1185">Reference proteome</keyword>
<evidence type="ECO:0000313" key="2">
    <source>
        <dbReference type="Proteomes" id="UP000198639"/>
    </source>
</evidence>
<proteinExistence type="predicted"/>
<protein>
    <submittedName>
        <fullName evidence="1">Uncharacterized protein</fullName>
    </submittedName>
</protein>
<gene>
    <name evidence="1" type="ORF">SAMN05216204_1241</name>
</gene>
<accession>A0A1I1S9D4</accession>
<dbReference type="RefSeq" id="WP_091875923.1">
    <property type="nucleotide sequence ID" value="NZ_FOLD01000024.1"/>
</dbReference>
<dbReference type="EMBL" id="FOLD01000024">
    <property type="protein sequence ID" value="SFD39620.1"/>
    <property type="molecule type" value="Genomic_DNA"/>
</dbReference>
<dbReference type="Proteomes" id="UP000198639">
    <property type="component" value="Unassembled WGS sequence"/>
</dbReference>
<sequence length="96" mass="10995">MSKNKQLLDDLNYLESAGMTVDQLRSLHHWAERPGSEERVTFNSARDYFARDHEMGKNNSVFAERLHFVAEAHKRDMSKLVELAARTFPGSDIDSA</sequence>
<dbReference type="AlphaFoldDB" id="A0A1I1S9D4"/>
<reference evidence="2" key="1">
    <citation type="submission" date="2016-10" db="EMBL/GenBank/DDBJ databases">
        <authorList>
            <person name="Varghese N."/>
            <person name="Submissions S."/>
        </authorList>
    </citation>
    <scope>NUCLEOTIDE SEQUENCE [LARGE SCALE GENOMIC DNA]</scope>
    <source>
        <strain evidence="2">CGMCC 1.12041</strain>
    </source>
</reference>
<organism evidence="1 2">
    <name type="scientific">Massilia yuzhufengensis</name>
    <dbReference type="NCBI Taxonomy" id="1164594"/>
    <lineage>
        <taxon>Bacteria</taxon>
        <taxon>Pseudomonadati</taxon>
        <taxon>Pseudomonadota</taxon>
        <taxon>Betaproteobacteria</taxon>
        <taxon>Burkholderiales</taxon>
        <taxon>Oxalobacteraceae</taxon>
        <taxon>Telluria group</taxon>
        <taxon>Massilia</taxon>
    </lineage>
</organism>
<evidence type="ECO:0000313" key="1">
    <source>
        <dbReference type="EMBL" id="SFD39620.1"/>
    </source>
</evidence>